<organism evidence="3 4">
    <name type="scientific">Thermodesulfovibrio aggregans</name>
    <dbReference type="NCBI Taxonomy" id="86166"/>
    <lineage>
        <taxon>Bacteria</taxon>
        <taxon>Pseudomonadati</taxon>
        <taxon>Nitrospirota</taxon>
        <taxon>Thermodesulfovibrionia</taxon>
        <taxon>Thermodesulfovibrionales</taxon>
        <taxon>Thermodesulfovibrionaceae</taxon>
        <taxon>Thermodesulfovibrio</taxon>
    </lineage>
</organism>
<evidence type="ECO:0000259" key="1">
    <source>
        <dbReference type="Pfam" id="PF00534"/>
    </source>
</evidence>
<dbReference type="Proteomes" id="UP000054976">
    <property type="component" value="Unassembled WGS sequence"/>
</dbReference>
<dbReference type="AlphaFoldDB" id="A0A0U9HNF5"/>
<dbReference type="Gene3D" id="3.40.50.2000">
    <property type="entry name" value="Glycogen Phosphorylase B"/>
    <property type="match status" value="2"/>
</dbReference>
<accession>A0A0U9HNF5</accession>
<reference evidence="4" key="1">
    <citation type="submission" date="2016-01" db="EMBL/GenBank/DDBJ databases">
        <title>Draft genome sequence of Thermodesulfovibrio aggregans strain TGE-P1.</title>
        <authorList>
            <person name="Sekiguchi Y."/>
            <person name="Ohashi A."/>
            <person name="Matsuura N."/>
            <person name="Tourlousse M.D."/>
        </authorList>
    </citation>
    <scope>NUCLEOTIDE SEQUENCE [LARGE SCALE GENOMIC DNA]</scope>
    <source>
        <strain evidence="4">TGE-P1</strain>
    </source>
</reference>
<comment type="caution">
    <text evidence="3">The sequence shown here is derived from an EMBL/GenBank/DDBJ whole genome shotgun (WGS) entry which is preliminary data.</text>
</comment>
<feature type="domain" description="Glycosyltransferase subfamily 4-like N-terminal" evidence="2">
    <location>
        <begin position="14"/>
        <end position="175"/>
    </location>
</feature>
<dbReference type="RefSeq" id="WP_059176023.1">
    <property type="nucleotide sequence ID" value="NZ_BCNO01000001.1"/>
</dbReference>
<dbReference type="Pfam" id="PF00534">
    <property type="entry name" value="Glycos_transf_1"/>
    <property type="match status" value="1"/>
</dbReference>
<name>A0A0U9HNF5_9BACT</name>
<evidence type="ECO:0000259" key="2">
    <source>
        <dbReference type="Pfam" id="PF13439"/>
    </source>
</evidence>
<dbReference type="GO" id="GO:0016757">
    <property type="term" value="F:glycosyltransferase activity"/>
    <property type="evidence" value="ECO:0007669"/>
    <property type="project" value="InterPro"/>
</dbReference>
<sequence length="371" mass="42224">MKLNVMHLIVRLPIGGMENMLYQEVINYNKTLFNPIVCCIKEGGFFAEKLIEEGIKVYVLNRMQKHGFDFKAVYEIFKILKKENIHILRTHAYHSNLYGRIAGKLAKTPVIVCTQHNMYGGLNKPKIHRRIINFFLSKFCDTIVAVSNTVAEDIKMFDKIPPNKIRVIYNGIDIEKFTININKKAIRSLLGLPENKILVGTLGRLTKQKGIEYLIKALEKIDVSLVIGGNGPLKNDLKALAKSLKIDSYFLGKVDPDKVPLFLNCLDIFCFPSLWEGMGVTVVEAMAVGLPVIASDLKPVKEVLDDCGIYFPPQDIVKLREAIVSLLEDEQKRKILGEKAKQRARNFSIKNTVAQYENLFLEIYNRKYGKF</sequence>
<dbReference type="SUPFAM" id="SSF53756">
    <property type="entry name" value="UDP-Glycosyltransferase/glycogen phosphorylase"/>
    <property type="match status" value="1"/>
</dbReference>
<dbReference type="OrthoDB" id="9768937at2"/>
<dbReference type="PANTHER" id="PTHR12526">
    <property type="entry name" value="GLYCOSYLTRANSFERASE"/>
    <property type="match status" value="1"/>
</dbReference>
<proteinExistence type="predicted"/>
<dbReference type="Pfam" id="PF13439">
    <property type="entry name" value="Glyco_transf_4"/>
    <property type="match status" value="1"/>
</dbReference>
<evidence type="ECO:0000313" key="3">
    <source>
        <dbReference type="EMBL" id="GAQ94588.1"/>
    </source>
</evidence>
<keyword evidence="3" id="KW-0808">Transferase</keyword>
<dbReference type="InterPro" id="IPR028098">
    <property type="entry name" value="Glyco_trans_4-like_N"/>
</dbReference>
<dbReference type="STRING" id="86166.TAGGR_1772"/>
<dbReference type="PANTHER" id="PTHR12526:SF630">
    <property type="entry name" value="GLYCOSYLTRANSFERASE"/>
    <property type="match status" value="1"/>
</dbReference>
<feature type="domain" description="Glycosyl transferase family 1" evidence="1">
    <location>
        <begin position="183"/>
        <end position="343"/>
    </location>
</feature>
<keyword evidence="4" id="KW-1185">Reference proteome</keyword>
<gene>
    <name evidence="3" type="ORF">TAGGR_1772</name>
</gene>
<evidence type="ECO:0000313" key="4">
    <source>
        <dbReference type="Proteomes" id="UP000054976"/>
    </source>
</evidence>
<dbReference type="EMBL" id="BCNO01000001">
    <property type="protein sequence ID" value="GAQ94588.1"/>
    <property type="molecule type" value="Genomic_DNA"/>
</dbReference>
<dbReference type="InterPro" id="IPR001296">
    <property type="entry name" value="Glyco_trans_1"/>
</dbReference>
<protein>
    <submittedName>
        <fullName evidence="3">Glycosyltransferase</fullName>
    </submittedName>
</protein>